<evidence type="ECO:0000313" key="2">
    <source>
        <dbReference type="EMBL" id="CAH1435524.1"/>
    </source>
</evidence>
<dbReference type="Gene3D" id="1.20.1280.50">
    <property type="match status" value="1"/>
</dbReference>
<dbReference type="CDD" id="cd22157">
    <property type="entry name" value="F-box_AtFBW1-like"/>
    <property type="match status" value="1"/>
</dbReference>
<dbReference type="PROSITE" id="PS50181">
    <property type="entry name" value="FBOX"/>
    <property type="match status" value="1"/>
</dbReference>
<dbReference type="InterPro" id="IPR006527">
    <property type="entry name" value="F-box-assoc_dom_typ1"/>
</dbReference>
<dbReference type="InterPro" id="IPR036047">
    <property type="entry name" value="F-box-like_dom_sf"/>
</dbReference>
<evidence type="ECO:0000313" key="3">
    <source>
        <dbReference type="Proteomes" id="UP001157418"/>
    </source>
</evidence>
<dbReference type="InterPro" id="IPR017451">
    <property type="entry name" value="F-box-assoc_interact_dom"/>
</dbReference>
<dbReference type="NCBIfam" id="TIGR01640">
    <property type="entry name" value="F_box_assoc_1"/>
    <property type="match status" value="1"/>
</dbReference>
<dbReference type="Pfam" id="PF07734">
    <property type="entry name" value="FBA_1"/>
    <property type="match status" value="1"/>
</dbReference>
<feature type="domain" description="F-box" evidence="1">
    <location>
        <begin position="1"/>
        <end position="45"/>
    </location>
</feature>
<dbReference type="EMBL" id="CAKMRJ010004445">
    <property type="protein sequence ID" value="CAH1435524.1"/>
    <property type="molecule type" value="Genomic_DNA"/>
</dbReference>
<keyword evidence="3" id="KW-1185">Reference proteome</keyword>
<dbReference type="Proteomes" id="UP001157418">
    <property type="component" value="Unassembled WGS sequence"/>
</dbReference>
<comment type="caution">
    <text evidence="2">The sequence shown here is derived from an EMBL/GenBank/DDBJ whole genome shotgun (WGS) entry which is preliminary data.</text>
</comment>
<evidence type="ECO:0000259" key="1">
    <source>
        <dbReference type="PROSITE" id="PS50181"/>
    </source>
</evidence>
<dbReference type="Pfam" id="PF00646">
    <property type="entry name" value="F-box"/>
    <property type="match status" value="1"/>
</dbReference>
<sequence>MSDYLPFELQVQIIKRLPVKPVLQFRSVSKRWKALIDSSEFIAAHSVGHTQLNRLLVCSQGLLCLYDSYRDESLDKSGITMAVLWNPSIRKSVRIVVPGVLHWRFLHTVLGFGVSPITSDPTIVKITNLGMDMKSKASVEIEVFTLSTGIWSVPSSKLPDKPVSVTWSREAIDKFIYWFGYYPLDDYSDGLGENKLIMSFDMITQEISLIDLPNCFTHQSSSKFSISKVRGSHALVEYSTTNNEKQDCVVWMMNHGVPVSFTKLFTINTPYALINILGFMKSGGPIMETHDEFGEPTAFVFYEPGSKDFKYTSFYSDYGSFFVDSYMETLLLLDQPDSSVYPIVN</sequence>
<dbReference type="SUPFAM" id="SSF81383">
    <property type="entry name" value="F-box domain"/>
    <property type="match status" value="1"/>
</dbReference>
<dbReference type="InterPro" id="IPR050796">
    <property type="entry name" value="SCF_F-box_component"/>
</dbReference>
<organism evidence="2 3">
    <name type="scientific">Lactuca virosa</name>
    <dbReference type="NCBI Taxonomy" id="75947"/>
    <lineage>
        <taxon>Eukaryota</taxon>
        <taxon>Viridiplantae</taxon>
        <taxon>Streptophyta</taxon>
        <taxon>Embryophyta</taxon>
        <taxon>Tracheophyta</taxon>
        <taxon>Spermatophyta</taxon>
        <taxon>Magnoliopsida</taxon>
        <taxon>eudicotyledons</taxon>
        <taxon>Gunneridae</taxon>
        <taxon>Pentapetalae</taxon>
        <taxon>asterids</taxon>
        <taxon>campanulids</taxon>
        <taxon>Asterales</taxon>
        <taxon>Asteraceae</taxon>
        <taxon>Cichorioideae</taxon>
        <taxon>Cichorieae</taxon>
        <taxon>Lactucinae</taxon>
        <taxon>Lactuca</taxon>
    </lineage>
</organism>
<dbReference type="InterPro" id="IPR001810">
    <property type="entry name" value="F-box_dom"/>
</dbReference>
<dbReference type="PANTHER" id="PTHR31672:SF10">
    <property type="entry name" value="F-BOX DOMAIN-CONTAINING PROTEIN"/>
    <property type="match status" value="1"/>
</dbReference>
<dbReference type="AlphaFoldDB" id="A0AAU9NB00"/>
<accession>A0AAU9NB00</accession>
<dbReference type="PANTHER" id="PTHR31672">
    <property type="entry name" value="BNACNNG10540D PROTEIN"/>
    <property type="match status" value="1"/>
</dbReference>
<dbReference type="SMART" id="SM00256">
    <property type="entry name" value="FBOX"/>
    <property type="match status" value="1"/>
</dbReference>
<protein>
    <recommendedName>
        <fullName evidence="1">F-box domain-containing protein</fullName>
    </recommendedName>
</protein>
<name>A0AAU9NB00_9ASTR</name>
<proteinExistence type="predicted"/>
<reference evidence="2 3" key="1">
    <citation type="submission" date="2022-01" db="EMBL/GenBank/DDBJ databases">
        <authorList>
            <person name="Xiong W."/>
            <person name="Schranz E."/>
        </authorList>
    </citation>
    <scope>NUCLEOTIDE SEQUENCE [LARGE SCALE GENOMIC DNA]</scope>
</reference>
<gene>
    <name evidence="2" type="ORF">LVIROSA_LOCUS21960</name>
</gene>